<feature type="domain" description="DNA binding HTH" evidence="1">
    <location>
        <begin position="18"/>
        <end position="38"/>
    </location>
</feature>
<dbReference type="RefSeq" id="WP_307224291.1">
    <property type="nucleotide sequence ID" value="NZ_CP116940.1"/>
</dbReference>
<name>A0ABT9Y9E0_9FIRM</name>
<accession>A0ABT9Y9E0</accession>
<dbReference type="InterPro" id="IPR010982">
    <property type="entry name" value="Lambda_DNA-bd_dom_sf"/>
</dbReference>
<dbReference type="SUPFAM" id="SSF47413">
    <property type="entry name" value="lambda repressor-like DNA-binding domains"/>
    <property type="match status" value="1"/>
</dbReference>
<reference evidence="2 3" key="1">
    <citation type="submission" date="2023-07" db="EMBL/GenBank/DDBJ databases">
        <title>Genomic Encyclopedia of Type Strains, Phase IV (KMG-IV): sequencing the most valuable type-strain genomes for metagenomic binning, comparative biology and taxonomic classification.</title>
        <authorList>
            <person name="Goeker M."/>
        </authorList>
    </citation>
    <scope>NUCLEOTIDE SEQUENCE [LARGE SCALE GENOMIC DNA]</scope>
    <source>
        <strain evidence="2 3">DSM 16980</strain>
    </source>
</reference>
<gene>
    <name evidence="2" type="ORF">J2S01_001827</name>
</gene>
<protein>
    <submittedName>
        <fullName evidence="2">Transcriptional regulator with XRE-family HTH domain</fullName>
    </submittedName>
</protein>
<sequence>MIRINELKGKIVACGLTQREVAKSLGISERGLRYRLKKGVFNNNEIETLMKLLGISNPVDIFFAEKVS</sequence>
<evidence type="ECO:0000313" key="3">
    <source>
        <dbReference type="Proteomes" id="UP001239167"/>
    </source>
</evidence>
<keyword evidence="3" id="KW-1185">Reference proteome</keyword>
<dbReference type="EMBL" id="JAUSUE010000012">
    <property type="protein sequence ID" value="MDQ0204105.1"/>
    <property type="molecule type" value="Genomic_DNA"/>
</dbReference>
<evidence type="ECO:0000313" key="2">
    <source>
        <dbReference type="EMBL" id="MDQ0204105.1"/>
    </source>
</evidence>
<evidence type="ECO:0000259" key="1">
    <source>
        <dbReference type="Pfam" id="PF02954"/>
    </source>
</evidence>
<organism evidence="2 3">
    <name type="scientific">Pectinatus haikarae</name>
    <dbReference type="NCBI Taxonomy" id="349096"/>
    <lineage>
        <taxon>Bacteria</taxon>
        <taxon>Bacillati</taxon>
        <taxon>Bacillota</taxon>
        <taxon>Negativicutes</taxon>
        <taxon>Selenomonadales</taxon>
        <taxon>Selenomonadaceae</taxon>
        <taxon>Pectinatus</taxon>
    </lineage>
</organism>
<dbReference type="Pfam" id="PF02954">
    <property type="entry name" value="HTH_8"/>
    <property type="match status" value="1"/>
</dbReference>
<dbReference type="InterPro" id="IPR002197">
    <property type="entry name" value="HTH_Fis"/>
</dbReference>
<proteinExistence type="predicted"/>
<dbReference type="Proteomes" id="UP001239167">
    <property type="component" value="Unassembled WGS sequence"/>
</dbReference>
<comment type="caution">
    <text evidence="2">The sequence shown here is derived from an EMBL/GenBank/DDBJ whole genome shotgun (WGS) entry which is preliminary data.</text>
</comment>